<dbReference type="Gene3D" id="2.10.90.10">
    <property type="entry name" value="Cystine-knot cytokines"/>
    <property type="match status" value="1"/>
</dbReference>
<dbReference type="PANTHER" id="PTHR23199">
    <property type="entry name" value="NEUROTROPHIN 1-RELATED"/>
    <property type="match status" value="1"/>
</dbReference>
<dbReference type="OrthoDB" id="6359065at2759"/>
<evidence type="ECO:0000313" key="7">
    <source>
        <dbReference type="EMBL" id="GAV05760.1"/>
    </source>
</evidence>
<dbReference type="Proteomes" id="UP000186922">
    <property type="component" value="Unassembled WGS sequence"/>
</dbReference>
<feature type="domain" description="Spaetzle" evidence="6">
    <location>
        <begin position="96"/>
        <end position="194"/>
    </location>
</feature>
<dbReference type="GO" id="GO:0008083">
    <property type="term" value="F:growth factor activity"/>
    <property type="evidence" value="ECO:0007669"/>
    <property type="project" value="TreeGrafter"/>
</dbReference>
<sequence length="284" mass="31098">MVSELAYVLRVWLVTVVEIGLLSSGPARAQSIATSCGQQFCERSSAYPVVPEIQKVLESDRSFAPLKQALTSLTPNKTSKMADDDPVLPRGDPHYQICPSDLELIFPQEAMNTRGQRKFIINFGPFAQSVAMERCRPEMYSLPCNYVGVPPEYSSTCVQKEMEHRLTTIDSDPNVGSVETSVDVFRFPSYCACQLVKGGQRYAAPLCASPGPAVVPVPPPNEVGYFARSPFSADDTNVSVVRKAKTPQDNLGLESKARTEKKAPRQSRMQSGGLGSRTLDLFAQ</sequence>
<evidence type="ECO:0000256" key="3">
    <source>
        <dbReference type="ARBA" id="ARBA00023180"/>
    </source>
</evidence>
<dbReference type="AlphaFoldDB" id="A0A1D1VWC1"/>
<evidence type="ECO:0000256" key="4">
    <source>
        <dbReference type="SAM" id="MobiDB-lite"/>
    </source>
</evidence>
<evidence type="ECO:0000256" key="2">
    <source>
        <dbReference type="ARBA" id="ARBA00023157"/>
    </source>
</evidence>
<evidence type="ECO:0000259" key="6">
    <source>
        <dbReference type="Pfam" id="PF16077"/>
    </source>
</evidence>
<dbReference type="SUPFAM" id="SSF57501">
    <property type="entry name" value="Cystine-knot cytokines"/>
    <property type="match status" value="1"/>
</dbReference>
<evidence type="ECO:0000313" key="8">
    <source>
        <dbReference type="Proteomes" id="UP000186922"/>
    </source>
</evidence>
<gene>
    <name evidence="7" type="primary">RvY_15840-1</name>
    <name evidence="7" type="synonym">RvY_15840.1</name>
    <name evidence="7" type="ORF">RvY_15840</name>
</gene>
<dbReference type="InterPro" id="IPR052444">
    <property type="entry name" value="Spz/Toll_ligand-like"/>
</dbReference>
<evidence type="ECO:0000256" key="5">
    <source>
        <dbReference type="SAM" id="SignalP"/>
    </source>
</evidence>
<proteinExistence type="predicted"/>
<dbReference type="PANTHER" id="PTHR23199:SF12">
    <property type="entry name" value="NEUROTROPHIN 1-RELATED"/>
    <property type="match status" value="1"/>
</dbReference>
<keyword evidence="1 5" id="KW-0732">Signal</keyword>
<dbReference type="Pfam" id="PF16077">
    <property type="entry name" value="Spaetzle"/>
    <property type="match status" value="1"/>
</dbReference>
<evidence type="ECO:0000256" key="1">
    <source>
        <dbReference type="ARBA" id="ARBA00022729"/>
    </source>
</evidence>
<accession>A0A1D1VWC1</accession>
<dbReference type="InterPro" id="IPR029034">
    <property type="entry name" value="Cystine-knot_cytokine"/>
</dbReference>
<protein>
    <recommendedName>
        <fullName evidence="6">Spaetzle domain-containing protein</fullName>
    </recommendedName>
</protein>
<dbReference type="GO" id="GO:0021556">
    <property type="term" value="P:central nervous system formation"/>
    <property type="evidence" value="ECO:0007669"/>
    <property type="project" value="TreeGrafter"/>
</dbReference>
<dbReference type="GO" id="GO:0005121">
    <property type="term" value="F:Toll binding"/>
    <property type="evidence" value="ECO:0007669"/>
    <property type="project" value="TreeGrafter"/>
</dbReference>
<dbReference type="EMBL" id="BDGG01000012">
    <property type="protein sequence ID" value="GAV05760.1"/>
    <property type="molecule type" value="Genomic_DNA"/>
</dbReference>
<dbReference type="GO" id="GO:0045087">
    <property type="term" value="P:innate immune response"/>
    <property type="evidence" value="ECO:0007669"/>
    <property type="project" value="TreeGrafter"/>
</dbReference>
<keyword evidence="3" id="KW-0325">Glycoprotein</keyword>
<keyword evidence="2" id="KW-1015">Disulfide bond</keyword>
<reference evidence="7 8" key="1">
    <citation type="journal article" date="2016" name="Nat. Commun.">
        <title>Extremotolerant tardigrade genome and improved radiotolerance of human cultured cells by tardigrade-unique protein.</title>
        <authorList>
            <person name="Hashimoto T."/>
            <person name="Horikawa D.D."/>
            <person name="Saito Y."/>
            <person name="Kuwahara H."/>
            <person name="Kozuka-Hata H."/>
            <person name="Shin-I T."/>
            <person name="Minakuchi Y."/>
            <person name="Ohishi K."/>
            <person name="Motoyama A."/>
            <person name="Aizu T."/>
            <person name="Enomoto A."/>
            <person name="Kondo K."/>
            <person name="Tanaka S."/>
            <person name="Hara Y."/>
            <person name="Koshikawa S."/>
            <person name="Sagara H."/>
            <person name="Miura T."/>
            <person name="Yokobori S."/>
            <person name="Miyagawa K."/>
            <person name="Suzuki Y."/>
            <person name="Kubo T."/>
            <person name="Oyama M."/>
            <person name="Kohara Y."/>
            <person name="Fujiyama A."/>
            <person name="Arakawa K."/>
            <person name="Katayama T."/>
            <person name="Toyoda A."/>
            <person name="Kunieda T."/>
        </authorList>
    </citation>
    <scope>NUCLEOTIDE SEQUENCE [LARGE SCALE GENOMIC DNA]</scope>
    <source>
        <strain evidence="7 8">YOKOZUNA-1</strain>
    </source>
</reference>
<feature type="chain" id="PRO_5008898907" description="Spaetzle domain-containing protein" evidence="5">
    <location>
        <begin position="30"/>
        <end position="284"/>
    </location>
</feature>
<feature type="signal peptide" evidence="5">
    <location>
        <begin position="1"/>
        <end position="29"/>
    </location>
</feature>
<feature type="region of interest" description="Disordered" evidence="4">
    <location>
        <begin position="246"/>
        <end position="284"/>
    </location>
</feature>
<dbReference type="InterPro" id="IPR032104">
    <property type="entry name" value="Spaetzle"/>
</dbReference>
<name>A0A1D1VWC1_RAMVA</name>
<keyword evidence="8" id="KW-1185">Reference proteome</keyword>
<organism evidence="7 8">
    <name type="scientific">Ramazzottius varieornatus</name>
    <name type="common">Water bear</name>
    <name type="synonym">Tardigrade</name>
    <dbReference type="NCBI Taxonomy" id="947166"/>
    <lineage>
        <taxon>Eukaryota</taxon>
        <taxon>Metazoa</taxon>
        <taxon>Ecdysozoa</taxon>
        <taxon>Tardigrada</taxon>
        <taxon>Eutardigrada</taxon>
        <taxon>Parachela</taxon>
        <taxon>Hypsibioidea</taxon>
        <taxon>Ramazzottiidae</taxon>
        <taxon>Ramazzottius</taxon>
    </lineage>
</organism>
<dbReference type="GO" id="GO:0005615">
    <property type="term" value="C:extracellular space"/>
    <property type="evidence" value="ECO:0007669"/>
    <property type="project" value="UniProtKB-ARBA"/>
</dbReference>
<comment type="caution">
    <text evidence="7">The sequence shown here is derived from an EMBL/GenBank/DDBJ whole genome shotgun (WGS) entry which is preliminary data.</text>
</comment>